<dbReference type="PRINTS" id="PR00133">
    <property type="entry name" value="GLHYDRLASE3"/>
</dbReference>
<evidence type="ECO:0000259" key="5">
    <source>
        <dbReference type="SMART" id="SM01217"/>
    </source>
</evidence>
<dbReference type="Gene3D" id="3.20.20.300">
    <property type="entry name" value="Glycoside hydrolase, family 3, N-terminal domain"/>
    <property type="match status" value="1"/>
</dbReference>
<comment type="similarity">
    <text evidence="1 4">Belongs to the glycosyl hydrolase 3 family.</text>
</comment>
<dbReference type="SUPFAM" id="SSF52279">
    <property type="entry name" value="Beta-D-glucan exohydrolase, C-terminal domain"/>
    <property type="match status" value="1"/>
</dbReference>
<dbReference type="InterPro" id="IPR001764">
    <property type="entry name" value="Glyco_hydro_3_N"/>
</dbReference>
<dbReference type="InterPro" id="IPR026891">
    <property type="entry name" value="Fn3-like"/>
</dbReference>
<dbReference type="SMART" id="SM01217">
    <property type="entry name" value="Fn3_like"/>
    <property type="match status" value="1"/>
</dbReference>
<reference evidence="6 7" key="1">
    <citation type="submission" date="2016-01" db="EMBL/GenBank/DDBJ databases">
        <title>The draft genome sequence of Aquimarina sp. RZW4-3-2.</title>
        <authorList>
            <person name="Wang Y."/>
        </authorList>
    </citation>
    <scope>NUCLEOTIDE SEQUENCE [LARGE SCALE GENOMIC DNA]</scope>
    <source>
        <strain evidence="6 7">RZW4-3-2</strain>
    </source>
</reference>
<comment type="caution">
    <text evidence="6">The sequence shown here is derived from an EMBL/GenBank/DDBJ whole genome shotgun (WGS) entry which is preliminary data.</text>
</comment>
<dbReference type="Gene3D" id="3.40.50.1700">
    <property type="entry name" value="Glycoside hydrolase family 3 C-terminal domain"/>
    <property type="match status" value="1"/>
</dbReference>
<dbReference type="Pfam" id="PF01915">
    <property type="entry name" value="Glyco_hydro_3_C"/>
    <property type="match status" value="1"/>
</dbReference>
<name>A0A163C0I3_9FLAO</name>
<sequence>MTILGLFISISCQPKPNSETISKKEKNRHLLLAKMSTEEKISQLQGAWLRDLLDGKSLSLDSCRKKIPYGIGHLAQFSSSTDLNPDELKKVIWDLQQYLIHETPNGIPAIFHEEAISGFAAKGATTLPQQIGIGCTWNPDLLRENTAMSAKLMRKVGATQALSPMLDICRNSHWGRIEESFGEEPYFIAKMGLAFVKGLQGEDLSKGVAATTKHFAGYAGGTDNEKVFFEETLLPHEATVRFGNVQSAMAGYHTIKGIPCSANKELLVDILRTKLGFDGVVISDFWSVKQVYTKYKYAKNDKDAAIKSITAGLDVELPFGMSFPYLKEALDEGLIDQKTIDTAVQRVLLLKERLGLLNNEILPFEEKKIDFDPPENRKRAYESACQSIVLLKNNGVLPISTDIKKIAVVGPNAAAVQSLLGDYSYQSLAAYWWKYPVDPKNPKLVTLLDGLKANVKKGVEITYERGCDWTKSMNDEIEKVDNALGDERSKNLEYLNIKDLPKPDVSRAIQISVNSDVIIAAMGEQLYLVGEGRDRKDIRLPGEQEDFVKQLIATGKPVILVLFGGRPQIITNIESGCAAILQAWFPGEEGGNALADILLGKVNPSGKLTLTYPRTNKQAPIWYSKGYDSLDQPMYPFGYGLSYTTYKYKDLKIPKSYSIEEKQISISFEIENLGDFDGAEIAQLYVSPPKEIKELEPIELKGFVRVFIEKKKKKKITIKVSPEQLAYYANGKWIIKPGMYEFKIGASSTDIRLSGKVELKGNKKILNQRNVLFSENSIE</sequence>
<dbReference type="GO" id="GO:0008422">
    <property type="term" value="F:beta-glucosidase activity"/>
    <property type="evidence" value="ECO:0007669"/>
    <property type="project" value="TreeGrafter"/>
</dbReference>
<dbReference type="Pfam" id="PF14310">
    <property type="entry name" value="Fn3-like"/>
    <property type="match status" value="1"/>
</dbReference>
<keyword evidence="4" id="KW-0326">Glycosidase</keyword>
<dbReference type="STRING" id="1642818.AWE51_00450"/>
<evidence type="ECO:0000256" key="4">
    <source>
        <dbReference type="RuleBase" id="RU361161"/>
    </source>
</evidence>
<dbReference type="InterPro" id="IPR019800">
    <property type="entry name" value="Glyco_hydro_3_AS"/>
</dbReference>
<accession>A0A163C0I3</accession>
<dbReference type="InterPro" id="IPR013783">
    <property type="entry name" value="Ig-like_fold"/>
</dbReference>
<keyword evidence="3" id="KW-0119">Carbohydrate metabolism</keyword>
<dbReference type="EMBL" id="LQRT01000002">
    <property type="protein sequence ID" value="KZS41947.1"/>
    <property type="molecule type" value="Genomic_DNA"/>
</dbReference>
<dbReference type="PANTHER" id="PTHR42715">
    <property type="entry name" value="BETA-GLUCOSIDASE"/>
    <property type="match status" value="1"/>
</dbReference>
<dbReference type="InterPro" id="IPR017853">
    <property type="entry name" value="GH"/>
</dbReference>
<protein>
    <recommendedName>
        <fullName evidence="5">Fibronectin type III-like domain-containing protein</fullName>
    </recommendedName>
</protein>
<dbReference type="InterPro" id="IPR002772">
    <property type="entry name" value="Glyco_hydro_3_C"/>
</dbReference>
<evidence type="ECO:0000256" key="1">
    <source>
        <dbReference type="ARBA" id="ARBA00005336"/>
    </source>
</evidence>
<dbReference type="Gene3D" id="2.60.40.10">
    <property type="entry name" value="Immunoglobulins"/>
    <property type="match status" value="1"/>
</dbReference>
<gene>
    <name evidence="6" type="ORF">AWE51_00450</name>
</gene>
<dbReference type="InterPro" id="IPR050288">
    <property type="entry name" value="Cellulose_deg_GH3"/>
</dbReference>
<dbReference type="RefSeq" id="WP_198403787.1">
    <property type="nucleotide sequence ID" value="NZ_LQRT01000002.1"/>
</dbReference>
<keyword evidence="7" id="KW-1185">Reference proteome</keyword>
<evidence type="ECO:0000256" key="3">
    <source>
        <dbReference type="ARBA" id="ARBA00023277"/>
    </source>
</evidence>
<dbReference type="InterPro" id="IPR036962">
    <property type="entry name" value="Glyco_hydro_3_N_sf"/>
</dbReference>
<organism evidence="6 7">
    <name type="scientific">Aquimarina aggregata</name>
    <dbReference type="NCBI Taxonomy" id="1642818"/>
    <lineage>
        <taxon>Bacteria</taxon>
        <taxon>Pseudomonadati</taxon>
        <taxon>Bacteroidota</taxon>
        <taxon>Flavobacteriia</taxon>
        <taxon>Flavobacteriales</taxon>
        <taxon>Flavobacteriaceae</taxon>
        <taxon>Aquimarina</taxon>
    </lineage>
</organism>
<proteinExistence type="inferred from homology"/>
<dbReference type="InterPro" id="IPR036881">
    <property type="entry name" value="Glyco_hydro_3_C_sf"/>
</dbReference>
<dbReference type="AlphaFoldDB" id="A0A163C0I3"/>
<dbReference type="Proteomes" id="UP000076715">
    <property type="component" value="Unassembled WGS sequence"/>
</dbReference>
<keyword evidence="2 4" id="KW-0378">Hydrolase</keyword>
<feature type="domain" description="Fibronectin type III-like" evidence="5">
    <location>
        <begin position="680"/>
        <end position="748"/>
    </location>
</feature>
<evidence type="ECO:0000256" key="2">
    <source>
        <dbReference type="ARBA" id="ARBA00022801"/>
    </source>
</evidence>
<dbReference type="SUPFAM" id="SSF51445">
    <property type="entry name" value="(Trans)glycosidases"/>
    <property type="match status" value="1"/>
</dbReference>
<dbReference type="PROSITE" id="PS00775">
    <property type="entry name" value="GLYCOSYL_HYDROL_F3"/>
    <property type="match status" value="1"/>
</dbReference>
<dbReference type="GO" id="GO:0009251">
    <property type="term" value="P:glucan catabolic process"/>
    <property type="evidence" value="ECO:0007669"/>
    <property type="project" value="TreeGrafter"/>
</dbReference>
<dbReference type="PANTHER" id="PTHR42715:SF10">
    <property type="entry name" value="BETA-GLUCOSIDASE"/>
    <property type="match status" value="1"/>
</dbReference>
<evidence type="ECO:0000313" key="7">
    <source>
        <dbReference type="Proteomes" id="UP000076715"/>
    </source>
</evidence>
<evidence type="ECO:0000313" key="6">
    <source>
        <dbReference type="EMBL" id="KZS41947.1"/>
    </source>
</evidence>
<dbReference type="Pfam" id="PF00933">
    <property type="entry name" value="Glyco_hydro_3"/>
    <property type="match status" value="1"/>
</dbReference>